<gene>
    <name evidence="4" type="ORF">AB0C36_03010</name>
</gene>
<organism evidence="4 5">
    <name type="scientific">Streptodolium elevatio</name>
    <dbReference type="NCBI Taxonomy" id="3157996"/>
    <lineage>
        <taxon>Bacteria</taxon>
        <taxon>Bacillati</taxon>
        <taxon>Actinomycetota</taxon>
        <taxon>Actinomycetes</taxon>
        <taxon>Kitasatosporales</taxon>
        <taxon>Streptomycetaceae</taxon>
        <taxon>Streptodolium</taxon>
    </lineage>
</organism>
<keyword evidence="5" id="KW-1185">Reference proteome</keyword>
<sequence>MSADRQPATDAQPVSGAQPATGAQPASGAQPAGAQRAVDPRPVVVDYLCNAFFPDRQALWDDAIASTGINVRVRRGPDEAFCDADTMVARMDAHGVGTVLLPTGDLSAHAAVDPRDYDHYAMRWTEYAELTKRHPGRFAALLVVDPTRGMAGVADARARIADDPTVAGLYLHTHSWDRRFDHADYYPWYAMCADLDVPVAMQAGTSGGLMASECGHPIGIDRPALYFPGVRFVLSHTGWPWVDEAVSMAMKFPNVYLGTGAYPPRHWHASVHQFLAGPGRRKVMFGTNFPTVAHGKALAQIAELDLRAETRERLLGGTALEVFTRLGRSGPLATGTPEAQGTPETWDTRDTPETPDTPGGTS</sequence>
<feature type="region of interest" description="Disordered" evidence="2">
    <location>
        <begin position="1"/>
        <end position="37"/>
    </location>
</feature>
<dbReference type="Proteomes" id="UP001551482">
    <property type="component" value="Unassembled WGS sequence"/>
</dbReference>
<feature type="region of interest" description="Disordered" evidence="2">
    <location>
        <begin position="328"/>
        <end position="362"/>
    </location>
</feature>
<dbReference type="PANTHER" id="PTHR21240:SF19">
    <property type="entry name" value="CATALYTIC_ HYDROLASE"/>
    <property type="match status" value="1"/>
</dbReference>
<name>A0ABV3DBW2_9ACTN</name>
<dbReference type="PANTHER" id="PTHR21240">
    <property type="entry name" value="2-AMINO-3-CARBOXYLMUCONATE-6-SEMIALDEHYDE DECARBOXYLASE"/>
    <property type="match status" value="1"/>
</dbReference>
<feature type="domain" description="Amidohydrolase-related" evidence="3">
    <location>
        <begin position="123"/>
        <end position="323"/>
    </location>
</feature>
<dbReference type="EMBL" id="JBEZFP010000005">
    <property type="protein sequence ID" value="MEU8132454.1"/>
    <property type="molecule type" value="Genomic_DNA"/>
</dbReference>
<dbReference type="InterPro" id="IPR032465">
    <property type="entry name" value="ACMSD"/>
</dbReference>
<evidence type="ECO:0000256" key="1">
    <source>
        <dbReference type="ARBA" id="ARBA00023239"/>
    </source>
</evidence>
<comment type="caution">
    <text evidence="4">The sequence shown here is derived from an EMBL/GenBank/DDBJ whole genome shotgun (WGS) entry which is preliminary data.</text>
</comment>
<proteinExistence type="predicted"/>
<evidence type="ECO:0000259" key="3">
    <source>
        <dbReference type="Pfam" id="PF04909"/>
    </source>
</evidence>
<dbReference type="Pfam" id="PF04909">
    <property type="entry name" value="Amidohydro_2"/>
    <property type="match status" value="1"/>
</dbReference>
<evidence type="ECO:0000313" key="5">
    <source>
        <dbReference type="Proteomes" id="UP001551482"/>
    </source>
</evidence>
<dbReference type="InterPro" id="IPR032466">
    <property type="entry name" value="Metal_Hydrolase"/>
</dbReference>
<evidence type="ECO:0000256" key="2">
    <source>
        <dbReference type="SAM" id="MobiDB-lite"/>
    </source>
</evidence>
<dbReference type="RefSeq" id="WP_358348305.1">
    <property type="nucleotide sequence ID" value="NZ_JBEZFP010000005.1"/>
</dbReference>
<accession>A0ABV3DBW2</accession>
<keyword evidence="1" id="KW-0456">Lyase</keyword>
<reference evidence="4 5" key="1">
    <citation type="submission" date="2024-06" db="EMBL/GenBank/DDBJ databases">
        <title>The Natural Products Discovery Center: Release of the First 8490 Sequenced Strains for Exploring Actinobacteria Biosynthetic Diversity.</title>
        <authorList>
            <person name="Kalkreuter E."/>
            <person name="Kautsar S.A."/>
            <person name="Yang D."/>
            <person name="Bader C.D."/>
            <person name="Teijaro C.N."/>
            <person name="Fluegel L."/>
            <person name="Davis C.M."/>
            <person name="Simpson J.R."/>
            <person name="Lauterbach L."/>
            <person name="Steele A.D."/>
            <person name="Gui C."/>
            <person name="Meng S."/>
            <person name="Li G."/>
            <person name="Viehrig K."/>
            <person name="Ye F."/>
            <person name="Su P."/>
            <person name="Kiefer A.F."/>
            <person name="Nichols A."/>
            <person name="Cepeda A.J."/>
            <person name="Yan W."/>
            <person name="Fan B."/>
            <person name="Jiang Y."/>
            <person name="Adhikari A."/>
            <person name="Zheng C.-J."/>
            <person name="Schuster L."/>
            <person name="Cowan T.M."/>
            <person name="Smanski M.J."/>
            <person name="Chevrette M.G."/>
            <person name="De Carvalho L.P.S."/>
            <person name="Shen B."/>
        </authorList>
    </citation>
    <scope>NUCLEOTIDE SEQUENCE [LARGE SCALE GENOMIC DNA]</scope>
    <source>
        <strain evidence="4 5">NPDC048946</strain>
    </source>
</reference>
<feature type="compositionally biased region" description="Low complexity" evidence="2">
    <location>
        <begin position="16"/>
        <end position="37"/>
    </location>
</feature>
<dbReference type="Gene3D" id="3.20.20.140">
    <property type="entry name" value="Metal-dependent hydrolases"/>
    <property type="match status" value="1"/>
</dbReference>
<protein>
    <submittedName>
        <fullName evidence="4">Amidohydrolase family protein</fullName>
    </submittedName>
</protein>
<dbReference type="InterPro" id="IPR006680">
    <property type="entry name" value="Amidohydro-rel"/>
</dbReference>
<evidence type="ECO:0000313" key="4">
    <source>
        <dbReference type="EMBL" id="MEU8132454.1"/>
    </source>
</evidence>
<dbReference type="SUPFAM" id="SSF51556">
    <property type="entry name" value="Metallo-dependent hydrolases"/>
    <property type="match status" value="1"/>
</dbReference>